<dbReference type="EC" id="5.4.2.-" evidence="8"/>
<dbReference type="HOGENOM" id="CLU_034906_2_0_7"/>
<dbReference type="GO" id="GO:0006096">
    <property type="term" value="P:glycolytic process"/>
    <property type="evidence" value="ECO:0007669"/>
    <property type="project" value="UniProtKB-KW"/>
</dbReference>
<evidence type="ECO:0000256" key="6">
    <source>
        <dbReference type="ARBA" id="ARBA00023235"/>
    </source>
</evidence>
<accession>I4C4B5</accession>
<dbReference type="SUPFAM" id="SSF53649">
    <property type="entry name" value="Alkaline phosphatase-like"/>
    <property type="match status" value="1"/>
</dbReference>
<evidence type="ECO:0000313" key="9">
    <source>
        <dbReference type="Proteomes" id="UP000006055"/>
    </source>
</evidence>
<dbReference type="InterPro" id="IPR023665">
    <property type="entry name" value="ApgAM_prokaryotes"/>
</dbReference>
<evidence type="ECO:0000256" key="1">
    <source>
        <dbReference type="ARBA" id="ARBA00000370"/>
    </source>
</evidence>
<dbReference type="Pfam" id="PF01676">
    <property type="entry name" value="Metalloenzyme"/>
    <property type="match status" value="1"/>
</dbReference>
<comment type="similarity">
    <text evidence="4">Belongs to the BPG-independent phosphoglycerate mutase family. A-PGAM subfamily.</text>
</comment>
<dbReference type="CDD" id="cd16011">
    <property type="entry name" value="iPGM_like"/>
    <property type="match status" value="1"/>
</dbReference>
<dbReference type="OrthoDB" id="9804453at2"/>
<feature type="domain" description="Metalloenzyme" evidence="7">
    <location>
        <begin position="8"/>
        <end position="371"/>
    </location>
</feature>
<evidence type="ECO:0000256" key="3">
    <source>
        <dbReference type="ARBA" id="ARBA00004921"/>
    </source>
</evidence>
<reference evidence="9" key="1">
    <citation type="submission" date="2012-06" db="EMBL/GenBank/DDBJ databases">
        <title>Complete sequence of chromosome of Desulfomonile tiedjei DSM 6799.</title>
        <authorList>
            <person name="Lucas S."/>
            <person name="Copeland A."/>
            <person name="Lapidus A."/>
            <person name="Glavina del Rio T."/>
            <person name="Dalin E."/>
            <person name="Tice H."/>
            <person name="Bruce D."/>
            <person name="Goodwin L."/>
            <person name="Pitluck S."/>
            <person name="Peters L."/>
            <person name="Ovchinnikova G."/>
            <person name="Zeytun A."/>
            <person name="Lu M."/>
            <person name="Kyrpides N."/>
            <person name="Mavromatis K."/>
            <person name="Ivanova N."/>
            <person name="Brettin T."/>
            <person name="Detter J.C."/>
            <person name="Han C."/>
            <person name="Larimer F."/>
            <person name="Land M."/>
            <person name="Hauser L."/>
            <person name="Markowitz V."/>
            <person name="Cheng J.-F."/>
            <person name="Hugenholtz P."/>
            <person name="Woyke T."/>
            <person name="Wu D."/>
            <person name="Spring S."/>
            <person name="Schroeder M."/>
            <person name="Brambilla E."/>
            <person name="Klenk H.-P."/>
            <person name="Eisen J.A."/>
        </authorList>
    </citation>
    <scope>NUCLEOTIDE SEQUENCE [LARGE SCALE GENOMIC DNA]</scope>
    <source>
        <strain evidence="9">ATCC 49306 / DSM 6799 / DCB-1</strain>
    </source>
</reference>
<dbReference type="NCBIfam" id="NF003242">
    <property type="entry name" value="PRK04200.1"/>
    <property type="match status" value="1"/>
</dbReference>
<dbReference type="GO" id="GO:0004619">
    <property type="term" value="F:phosphoglycerate mutase activity"/>
    <property type="evidence" value="ECO:0007669"/>
    <property type="project" value="UniProtKB-EC"/>
</dbReference>
<dbReference type="PANTHER" id="PTHR31209:SF4">
    <property type="entry name" value="2,3-BISPHOSPHOGLYCERATE-INDEPENDENT PHOSPHOGLYCERATE MUTASE"/>
    <property type="match status" value="1"/>
</dbReference>
<proteinExistence type="inferred from homology"/>
<dbReference type="GO" id="GO:0046872">
    <property type="term" value="F:metal ion binding"/>
    <property type="evidence" value="ECO:0007669"/>
    <property type="project" value="InterPro"/>
</dbReference>
<dbReference type="Pfam" id="PF10143">
    <property type="entry name" value="PhosphMutase"/>
    <property type="match status" value="1"/>
</dbReference>
<organism evidence="8 9">
    <name type="scientific">Desulfomonile tiedjei (strain ATCC 49306 / DSM 6799 / DCB-1)</name>
    <dbReference type="NCBI Taxonomy" id="706587"/>
    <lineage>
        <taxon>Bacteria</taxon>
        <taxon>Pseudomonadati</taxon>
        <taxon>Thermodesulfobacteriota</taxon>
        <taxon>Desulfomonilia</taxon>
        <taxon>Desulfomonilales</taxon>
        <taxon>Desulfomonilaceae</taxon>
        <taxon>Desulfomonile</taxon>
    </lineage>
</organism>
<evidence type="ECO:0000256" key="2">
    <source>
        <dbReference type="ARBA" id="ARBA00002315"/>
    </source>
</evidence>
<dbReference type="NCBIfam" id="TIGR00306">
    <property type="entry name" value="apgM"/>
    <property type="match status" value="1"/>
</dbReference>
<dbReference type="STRING" id="706587.Desti_1695"/>
<dbReference type="AlphaFoldDB" id="I4C4B5"/>
<keyword evidence="5" id="KW-0324">Glycolysis</keyword>
<gene>
    <name evidence="8" type="ordered locus">Desti_1695</name>
</gene>
<keyword evidence="9" id="KW-1185">Reference proteome</keyword>
<protein>
    <submittedName>
        <fullName evidence="8">Phosphoglycerate mutase</fullName>
        <ecNumber evidence="8">5.4.2.-</ecNumber>
    </submittedName>
</protein>
<dbReference type="InterPro" id="IPR017850">
    <property type="entry name" value="Alkaline_phosphatase_core_sf"/>
</dbReference>
<dbReference type="PATRIC" id="fig|706587.4.peg.1937"/>
<dbReference type="InterPro" id="IPR006124">
    <property type="entry name" value="Metalloenzyme"/>
</dbReference>
<dbReference type="PIRSF" id="PIRSF006392">
    <property type="entry name" value="IPGAM_arch"/>
    <property type="match status" value="1"/>
</dbReference>
<evidence type="ECO:0000313" key="8">
    <source>
        <dbReference type="EMBL" id="AFM24406.1"/>
    </source>
</evidence>
<dbReference type="PANTHER" id="PTHR31209">
    <property type="entry name" value="COFACTOR-INDEPENDENT PHOSPHOGLYCERATE MUTASE"/>
    <property type="match status" value="1"/>
</dbReference>
<name>I4C4B5_DESTA</name>
<comment type="pathway">
    <text evidence="3">Carbohydrate degradation.</text>
</comment>
<comment type="catalytic activity">
    <reaction evidence="1">
        <text>(2R)-2-phosphoglycerate = (2R)-3-phosphoglycerate</text>
        <dbReference type="Rhea" id="RHEA:15901"/>
        <dbReference type="ChEBI" id="CHEBI:58272"/>
        <dbReference type="ChEBI" id="CHEBI:58289"/>
        <dbReference type="EC" id="5.4.2.12"/>
    </reaction>
</comment>
<dbReference type="RefSeq" id="WP_014809554.1">
    <property type="nucleotide sequence ID" value="NC_018025.1"/>
</dbReference>
<dbReference type="InterPro" id="IPR004456">
    <property type="entry name" value="Pglycerate_mutase_ApgM"/>
</dbReference>
<comment type="function">
    <text evidence="2">Catalyzes the interconversion of 2-phosphoglycerate and 3-phosphoglycerate.</text>
</comment>
<dbReference type="Proteomes" id="UP000006055">
    <property type="component" value="Chromosome"/>
</dbReference>
<dbReference type="eggNOG" id="COG3635">
    <property type="taxonomic scope" value="Bacteria"/>
</dbReference>
<evidence type="ECO:0000259" key="7">
    <source>
        <dbReference type="Pfam" id="PF01676"/>
    </source>
</evidence>
<dbReference type="EMBL" id="CP003360">
    <property type="protein sequence ID" value="AFM24406.1"/>
    <property type="molecule type" value="Genomic_DNA"/>
</dbReference>
<dbReference type="Gene3D" id="3.40.720.10">
    <property type="entry name" value="Alkaline Phosphatase, subunit A"/>
    <property type="match status" value="2"/>
</dbReference>
<evidence type="ECO:0000256" key="4">
    <source>
        <dbReference type="ARBA" id="ARBA00005524"/>
    </source>
</evidence>
<sequence>MSSDSKTKYVILVPDGMADSPMKELDGATPLQAAKTPWMDSMAATGNLGTARTIPHGMEPGSDVANLSIMGYSPDTVYTGRAPFEAASMGVHLRPEDVAFRLNLVTLERNFTLMVDHSADHIATPEAHDIIEEMFPVAEAFGLVIVPGVSYRNLLVWRDGPTGCLTHAPHDFPGESIATRLPTGEGADVLLRLIIKSWKLFETHPVNQRRKRRCQGAANSVWPWGQGRPPKIRTLTQRFGISGAVVAAVDLVRGIGKYAGLDIIDVPGATGYLDTNYQGKVDAALSALEDKDFVFLHVEAPDEAAHSGQLDLKIKAIEDFDEKVVGPVLSGLQKFSHWRVLLMPDHHTPTERRVHTGEPVPYVLQDSETWKPPAAESVTGFSEKRASEGQAVEDAAKMIEMLLQKN</sequence>
<dbReference type="KEGG" id="dti:Desti_1695"/>
<evidence type="ECO:0000256" key="5">
    <source>
        <dbReference type="ARBA" id="ARBA00023152"/>
    </source>
</evidence>
<dbReference type="NCBIfam" id="TIGR02535">
    <property type="entry name" value="hyp_Hser_kinase"/>
    <property type="match status" value="1"/>
</dbReference>
<keyword evidence="6 8" id="KW-0413">Isomerase</keyword>